<evidence type="ECO:0000313" key="2">
    <source>
        <dbReference type="Proteomes" id="UP001497680"/>
    </source>
</evidence>
<reference evidence="1 2" key="1">
    <citation type="journal article" date="2022" name="New Phytol.">
        <title>Ecological generalism drives hyperdiversity of secondary metabolite gene clusters in xylarialean endophytes.</title>
        <authorList>
            <person name="Franco M.E.E."/>
            <person name="Wisecaver J.H."/>
            <person name="Arnold A.E."/>
            <person name="Ju Y.M."/>
            <person name="Slot J.C."/>
            <person name="Ahrendt S."/>
            <person name="Moore L.P."/>
            <person name="Eastman K.E."/>
            <person name="Scott K."/>
            <person name="Konkel Z."/>
            <person name="Mondo S.J."/>
            <person name="Kuo A."/>
            <person name="Hayes R.D."/>
            <person name="Haridas S."/>
            <person name="Andreopoulos B."/>
            <person name="Riley R."/>
            <person name="LaButti K."/>
            <person name="Pangilinan J."/>
            <person name="Lipzen A."/>
            <person name="Amirebrahimi M."/>
            <person name="Yan J."/>
            <person name="Adam C."/>
            <person name="Keymanesh K."/>
            <person name="Ng V."/>
            <person name="Louie K."/>
            <person name="Northen T."/>
            <person name="Drula E."/>
            <person name="Henrissat B."/>
            <person name="Hsieh H.M."/>
            <person name="Youens-Clark K."/>
            <person name="Lutzoni F."/>
            <person name="Miadlikowska J."/>
            <person name="Eastwood D.C."/>
            <person name="Hamelin R.C."/>
            <person name="Grigoriev I.V."/>
            <person name="U'Ren J.M."/>
        </authorList>
    </citation>
    <scope>NUCLEOTIDE SEQUENCE [LARGE SCALE GENOMIC DNA]</scope>
    <source>
        <strain evidence="1 2">ER1909</strain>
    </source>
</reference>
<accession>A0ACC0CKK6</accession>
<proteinExistence type="predicted"/>
<evidence type="ECO:0000313" key="1">
    <source>
        <dbReference type="EMBL" id="KAI6080855.1"/>
    </source>
</evidence>
<protein>
    <submittedName>
        <fullName evidence="1">Zf-DHHC-domain-containing protein</fullName>
    </submittedName>
</protein>
<sequence length="523" mass="59746">MAFLIGSTEPALQRLAIPSVCALIAFLAYTSQWLFANAPDLAPGPLTSTETYTFNGLLLCLWYTYYKACTVDPGRYIFPSSDTKKDKQKQKQAKDSDSDSDPEETHQARIREAGRQTRRWCKKCAAPKPPRAHHCKMCRRCIPKMDHHCPWTSNCVSLQTFPHFLRFLVYTNLSLWTLLYFIFQRFGALWHDRHLPAYLGPTLSQLGLLTVLALVGGGTGLALFVMLVTTIKGWVFNTTMIESWEVERHEAAIERRHDAGSSGSSWWAEGERGDAELSLDAIEFPYDIGIFANLSAAMGTRFPLFWFLPFAGNPKVAVPPAQTPATGTGWTYEENGLNDREGLWPPADPDKLRHARAWRRRRREMDRELLELSYRVRPDDAARQLEAFRRRQKQDLQRWENSRLRILGELEELPVEDYDFVDEAYEYNDGRAGLQRQQRRQYPRRGLGGGIVVNEEKSGWLNADGEHLGDYGVDSDAEFDEPRRSLSSSSGSPIDIESDEDEDVPIAELLRRRYVRTKDDGDT</sequence>
<gene>
    <name evidence="1" type="ORF">F4821DRAFT_47071</name>
</gene>
<dbReference type="EMBL" id="MU394419">
    <property type="protein sequence ID" value="KAI6080855.1"/>
    <property type="molecule type" value="Genomic_DNA"/>
</dbReference>
<organism evidence="1 2">
    <name type="scientific">Hypoxylon rubiginosum</name>
    <dbReference type="NCBI Taxonomy" id="110542"/>
    <lineage>
        <taxon>Eukaryota</taxon>
        <taxon>Fungi</taxon>
        <taxon>Dikarya</taxon>
        <taxon>Ascomycota</taxon>
        <taxon>Pezizomycotina</taxon>
        <taxon>Sordariomycetes</taxon>
        <taxon>Xylariomycetidae</taxon>
        <taxon>Xylariales</taxon>
        <taxon>Hypoxylaceae</taxon>
        <taxon>Hypoxylon</taxon>
    </lineage>
</organism>
<name>A0ACC0CKK6_9PEZI</name>
<dbReference type="Proteomes" id="UP001497680">
    <property type="component" value="Unassembled WGS sequence"/>
</dbReference>
<comment type="caution">
    <text evidence="1">The sequence shown here is derived from an EMBL/GenBank/DDBJ whole genome shotgun (WGS) entry which is preliminary data.</text>
</comment>
<keyword evidence="2" id="KW-1185">Reference proteome</keyword>